<sequence>MKELIITAANSITAVGLDGAMTAASVRAGVSGFATHDDYVDQNDNPITVAPITGIDDGNRDTSARKALIARKCLTELLLNYFSNGARRPAKIHLFLGVSPLLRPGPRYEERCSRPLVKLLRHWSNSSSIEHVPNGNASFHYAVDLAAHLLEGDADALCVIGGVDSLIRESTLNWFEGAGRLKSESYGRHGGLIASEAVSFVVVEDALRAKAGGRPALARIVRLGLAEERNARASDASSTGTGLTEACRAVLEGTSGNAIAAVLGDLNGEASRAMEWVCADMRCFKECLEGRRFLTPAKSYGDIGAASGGVLAVVASQGFLRGWLPSPVLAFCSDDHGSCGAVILEAPR</sequence>
<dbReference type="Gene3D" id="3.40.47.10">
    <property type="match status" value="1"/>
</dbReference>
<dbReference type="SUPFAM" id="SSF53901">
    <property type="entry name" value="Thiolase-like"/>
    <property type="match status" value="2"/>
</dbReference>
<dbReference type="EMBL" id="JAEMHM010000005">
    <property type="protein sequence ID" value="MBJ6724522.1"/>
    <property type="molecule type" value="Genomic_DNA"/>
</dbReference>
<gene>
    <name evidence="1" type="ORF">JFN93_07380</name>
</gene>
<comment type="caution">
    <text evidence="1">The sequence shown here is derived from an EMBL/GenBank/DDBJ whole genome shotgun (WGS) entry which is preliminary data.</text>
</comment>
<dbReference type="Proteomes" id="UP000636888">
    <property type="component" value="Unassembled WGS sequence"/>
</dbReference>
<evidence type="ECO:0000313" key="1">
    <source>
        <dbReference type="EMBL" id="MBJ6724522.1"/>
    </source>
</evidence>
<evidence type="ECO:0000313" key="2">
    <source>
        <dbReference type="Proteomes" id="UP000636888"/>
    </source>
</evidence>
<dbReference type="GO" id="GO:0016746">
    <property type="term" value="F:acyltransferase activity"/>
    <property type="evidence" value="ECO:0007669"/>
    <property type="project" value="InterPro"/>
</dbReference>
<organism evidence="1 2">
    <name type="scientific">Geomesophilobacter sediminis</name>
    <dbReference type="NCBI Taxonomy" id="2798584"/>
    <lineage>
        <taxon>Bacteria</taxon>
        <taxon>Pseudomonadati</taxon>
        <taxon>Thermodesulfobacteriota</taxon>
        <taxon>Desulfuromonadia</taxon>
        <taxon>Geobacterales</taxon>
        <taxon>Geobacteraceae</taxon>
        <taxon>Geomesophilobacter</taxon>
    </lineage>
</organism>
<name>A0A8J7LYC1_9BACT</name>
<reference evidence="1" key="1">
    <citation type="submission" date="2020-12" db="EMBL/GenBank/DDBJ databases">
        <title>Geomonas sp. Red875, isolated from river sediment.</title>
        <authorList>
            <person name="Xu Z."/>
            <person name="Zhang Z."/>
            <person name="Masuda Y."/>
            <person name="Itoh H."/>
            <person name="Senoo K."/>
        </authorList>
    </citation>
    <scope>NUCLEOTIDE SEQUENCE</scope>
    <source>
        <strain evidence="1">Red875</strain>
    </source>
</reference>
<dbReference type="AlphaFoldDB" id="A0A8J7LYC1"/>
<keyword evidence="2" id="KW-1185">Reference proteome</keyword>
<proteinExistence type="predicted"/>
<dbReference type="InterPro" id="IPR016039">
    <property type="entry name" value="Thiolase-like"/>
</dbReference>
<protein>
    <submittedName>
        <fullName evidence="1">3-oxoacyl-ACP synthase</fullName>
    </submittedName>
</protein>
<accession>A0A8J7LYC1</accession>